<evidence type="ECO:0000256" key="3">
    <source>
        <dbReference type="ARBA" id="ARBA00021980"/>
    </source>
</evidence>
<dbReference type="InterPro" id="IPR035994">
    <property type="entry name" value="Nucleoside_phosphorylase_sf"/>
</dbReference>
<comment type="catalytic activity">
    <reaction evidence="6">
        <text>uridine + phosphate = alpha-D-ribose 1-phosphate + uracil</text>
        <dbReference type="Rhea" id="RHEA:24388"/>
        <dbReference type="ChEBI" id="CHEBI:16704"/>
        <dbReference type="ChEBI" id="CHEBI:17568"/>
        <dbReference type="ChEBI" id="CHEBI:43474"/>
        <dbReference type="ChEBI" id="CHEBI:57720"/>
        <dbReference type="EC" id="2.4.2.3"/>
    </reaction>
</comment>
<evidence type="ECO:0000256" key="1">
    <source>
        <dbReference type="ARBA" id="ARBA00010456"/>
    </source>
</evidence>
<dbReference type="InterPro" id="IPR018016">
    <property type="entry name" value="Nucleoside_phosphorylase_CS"/>
</dbReference>
<comment type="caution">
    <text evidence="8">The sequence shown here is derived from an EMBL/GenBank/DDBJ whole genome shotgun (WGS) entry which is preliminary data.</text>
</comment>
<dbReference type="AlphaFoldDB" id="A0A1Y3U7D4"/>
<dbReference type="GO" id="GO:0004731">
    <property type="term" value="F:purine-nucleoside phosphorylase activity"/>
    <property type="evidence" value="ECO:0007669"/>
    <property type="project" value="InterPro"/>
</dbReference>
<keyword evidence="9" id="KW-1185">Reference proteome</keyword>
<keyword evidence="4" id="KW-0328">Glycosyltransferase</keyword>
<dbReference type="HAMAP" id="MF_01627">
    <property type="entry name" value="Pur_nucleosid_phosp"/>
    <property type="match status" value="1"/>
</dbReference>
<dbReference type="EC" id="2.4.2.3" evidence="2"/>
<dbReference type="NCBIfam" id="TIGR00107">
    <property type="entry name" value="deoD"/>
    <property type="match status" value="1"/>
</dbReference>
<name>A0A1Y3U7D4_9ACTN</name>
<evidence type="ECO:0000256" key="4">
    <source>
        <dbReference type="ARBA" id="ARBA00022676"/>
    </source>
</evidence>
<proteinExistence type="inferred from homology"/>
<dbReference type="InterPro" id="IPR004402">
    <property type="entry name" value="DeoD-type"/>
</dbReference>
<evidence type="ECO:0000256" key="2">
    <source>
        <dbReference type="ARBA" id="ARBA00011888"/>
    </source>
</evidence>
<dbReference type="PANTHER" id="PTHR43691">
    <property type="entry name" value="URIDINE PHOSPHORYLASE"/>
    <property type="match status" value="1"/>
</dbReference>
<dbReference type="EMBL" id="NFHO01000005">
    <property type="protein sequence ID" value="OUN43118.1"/>
    <property type="molecule type" value="Genomic_DNA"/>
</dbReference>
<dbReference type="SUPFAM" id="SSF53167">
    <property type="entry name" value="Purine and uridine phosphorylases"/>
    <property type="match status" value="1"/>
</dbReference>
<dbReference type="PANTHER" id="PTHR43691:SF11">
    <property type="entry name" value="FI09636P-RELATED"/>
    <property type="match status" value="1"/>
</dbReference>
<sequence length="240" mass="25709">MPLTPTPHNSAVAGDIAKTVLMPGDPLRAKYIADTYLDDVRCVNEVRNMLAFTGTYQGNPVTVMGHGMGIPSIGIYSYELFNFYDVDTIIRVGSAGGYADDLQLRDVVAAQGACTNSRYAHQFNLPGDFAPIASFDLLERAVAAARAQGVSIRVGNVLSSDTFYEETTDAALAWKKMGVLAVEMEAAALYMNAARAGKKALCLLTISDKPLTGEGLPADERQTSFNQMMEVALALTTPEA</sequence>
<organism evidence="8 9">
    <name type="scientific">Enorma massiliensis</name>
    <dbReference type="NCBI Taxonomy" id="1472761"/>
    <lineage>
        <taxon>Bacteria</taxon>
        <taxon>Bacillati</taxon>
        <taxon>Actinomycetota</taxon>
        <taxon>Coriobacteriia</taxon>
        <taxon>Coriobacteriales</taxon>
        <taxon>Coriobacteriaceae</taxon>
        <taxon>Enorma</taxon>
    </lineage>
</organism>
<accession>A0A1Y3U7D4</accession>
<dbReference type="InterPro" id="IPR000845">
    <property type="entry name" value="Nucleoside_phosphorylase_d"/>
</dbReference>
<dbReference type="Proteomes" id="UP000196560">
    <property type="component" value="Unassembled WGS sequence"/>
</dbReference>
<evidence type="ECO:0000313" key="8">
    <source>
        <dbReference type="EMBL" id="OUN43118.1"/>
    </source>
</evidence>
<dbReference type="GO" id="GO:0006218">
    <property type="term" value="P:uridine catabolic process"/>
    <property type="evidence" value="ECO:0007669"/>
    <property type="project" value="TreeGrafter"/>
</dbReference>
<dbReference type="Gene3D" id="3.40.50.1580">
    <property type="entry name" value="Nucleoside phosphorylase domain"/>
    <property type="match status" value="1"/>
</dbReference>
<gene>
    <name evidence="8" type="ORF">B5G21_05895</name>
</gene>
<dbReference type="STRING" id="1118060.GCA_000311845_01547"/>
<dbReference type="Pfam" id="PF01048">
    <property type="entry name" value="PNP_UDP_1"/>
    <property type="match status" value="1"/>
</dbReference>
<evidence type="ECO:0000313" key="9">
    <source>
        <dbReference type="Proteomes" id="UP000196560"/>
    </source>
</evidence>
<protein>
    <recommendedName>
        <fullName evidence="3">Uridine phosphorylase</fullName>
        <ecNumber evidence="2">2.4.2.3</ecNumber>
    </recommendedName>
</protein>
<dbReference type="GO" id="GO:0005829">
    <property type="term" value="C:cytosol"/>
    <property type="evidence" value="ECO:0007669"/>
    <property type="project" value="TreeGrafter"/>
</dbReference>
<comment type="similarity">
    <text evidence="1">Belongs to the PNP/UDP phosphorylase family.</text>
</comment>
<feature type="domain" description="Nucleoside phosphorylase" evidence="7">
    <location>
        <begin position="19"/>
        <end position="234"/>
    </location>
</feature>
<dbReference type="eggNOG" id="COG0813">
    <property type="taxonomic scope" value="Bacteria"/>
</dbReference>
<evidence type="ECO:0000256" key="5">
    <source>
        <dbReference type="ARBA" id="ARBA00022679"/>
    </source>
</evidence>
<dbReference type="CDD" id="cd09006">
    <property type="entry name" value="PNP_EcPNPI-like"/>
    <property type="match status" value="1"/>
</dbReference>
<reference evidence="9" key="1">
    <citation type="submission" date="2017-04" db="EMBL/GenBank/DDBJ databases">
        <title>Function of individual gut microbiota members based on whole genome sequencing of pure cultures obtained from chicken caecum.</title>
        <authorList>
            <person name="Medvecky M."/>
            <person name="Cejkova D."/>
            <person name="Polansky O."/>
            <person name="Karasova D."/>
            <person name="Kubasova T."/>
            <person name="Cizek A."/>
            <person name="Rychlik I."/>
        </authorList>
    </citation>
    <scope>NUCLEOTIDE SEQUENCE [LARGE SCALE GENOMIC DNA]</scope>
    <source>
        <strain evidence="9">An70</strain>
    </source>
</reference>
<evidence type="ECO:0000256" key="6">
    <source>
        <dbReference type="ARBA" id="ARBA00048447"/>
    </source>
</evidence>
<dbReference type="PROSITE" id="PS01232">
    <property type="entry name" value="PNP_UDP_1"/>
    <property type="match status" value="1"/>
</dbReference>
<evidence type="ECO:0000259" key="7">
    <source>
        <dbReference type="Pfam" id="PF01048"/>
    </source>
</evidence>
<dbReference type="NCBIfam" id="NF004489">
    <property type="entry name" value="PRK05819.1"/>
    <property type="match status" value="1"/>
</dbReference>
<dbReference type="GO" id="GO:0004850">
    <property type="term" value="F:uridine phosphorylase activity"/>
    <property type="evidence" value="ECO:0007669"/>
    <property type="project" value="UniProtKB-EC"/>
</dbReference>
<dbReference type="RefSeq" id="WP_087186398.1">
    <property type="nucleotide sequence ID" value="NZ_DBFBJE010000012.1"/>
</dbReference>
<keyword evidence="5" id="KW-0808">Transferase</keyword>